<evidence type="ECO:0000313" key="3">
    <source>
        <dbReference type="Proteomes" id="UP001291623"/>
    </source>
</evidence>
<accession>A0AAE1RJE5</accession>
<dbReference type="PANTHER" id="PTHR31111:SF20">
    <property type="entry name" value="F-BOX ASSOCIATED DOMAIN-CONTAINING PROTEIN"/>
    <property type="match status" value="1"/>
</dbReference>
<evidence type="ECO:0000313" key="2">
    <source>
        <dbReference type="EMBL" id="KAK4352032.1"/>
    </source>
</evidence>
<reference evidence="2" key="1">
    <citation type="submission" date="2023-12" db="EMBL/GenBank/DDBJ databases">
        <title>Genome assembly of Anisodus tanguticus.</title>
        <authorList>
            <person name="Wang Y.-J."/>
        </authorList>
    </citation>
    <scope>NUCLEOTIDE SEQUENCE</scope>
    <source>
        <strain evidence="2">KB-2021</strain>
        <tissue evidence="2">Leaf</tissue>
    </source>
</reference>
<evidence type="ECO:0000259" key="1">
    <source>
        <dbReference type="PROSITE" id="PS50181"/>
    </source>
</evidence>
<dbReference type="AlphaFoldDB" id="A0AAE1RJE5"/>
<dbReference type="Pfam" id="PF00646">
    <property type="entry name" value="F-box"/>
    <property type="match status" value="1"/>
</dbReference>
<dbReference type="Proteomes" id="UP001291623">
    <property type="component" value="Unassembled WGS sequence"/>
</dbReference>
<dbReference type="PANTHER" id="PTHR31111">
    <property type="entry name" value="BNAA05G37150D PROTEIN-RELATED"/>
    <property type="match status" value="1"/>
</dbReference>
<comment type="caution">
    <text evidence="2">The sequence shown here is derived from an EMBL/GenBank/DDBJ whole genome shotgun (WGS) entry which is preliminary data.</text>
</comment>
<dbReference type="PROSITE" id="PS50181">
    <property type="entry name" value="FBOX"/>
    <property type="match status" value="1"/>
</dbReference>
<sequence>MAVHTEEESIPQDMTIQIFSWLPIKSLMRFKCVSKFYNSLVVESNFVDLHLFHYFKINGGDTMLIACIKDVCYAIEEHDEDGNATMHQTENLFKLYNHINDPVDYNCFECDNGLFCIWDVKYNEWDVKYIAICNPTTKEGEFVKLICVGTLESSD</sequence>
<dbReference type="InterPro" id="IPR036047">
    <property type="entry name" value="F-box-like_dom_sf"/>
</dbReference>
<name>A0AAE1RJE5_9SOLA</name>
<dbReference type="CDD" id="cd22157">
    <property type="entry name" value="F-box_AtFBW1-like"/>
    <property type="match status" value="1"/>
</dbReference>
<organism evidence="2 3">
    <name type="scientific">Anisodus tanguticus</name>
    <dbReference type="NCBI Taxonomy" id="243964"/>
    <lineage>
        <taxon>Eukaryota</taxon>
        <taxon>Viridiplantae</taxon>
        <taxon>Streptophyta</taxon>
        <taxon>Embryophyta</taxon>
        <taxon>Tracheophyta</taxon>
        <taxon>Spermatophyta</taxon>
        <taxon>Magnoliopsida</taxon>
        <taxon>eudicotyledons</taxon>
        <taxon>Gunneridae</taxon>
        <taxon>Pentapetalae</taxon>
        <taxon>asterids</taxon>
        <taxon>lamiids</taxon>
        <taxon>Solanales</taxon>
        <taxon>Solanaceae</taxon>
        <taxon>Solanoideae</taxon>
        <taxon>Hyoscyameae</taxon>
        <taxon>Anisodus</taxon>
    </lineage>
</organism>
<keyword evidence="3" id="KW-1185">Reference proteome</keyword>
<dbReference type="SUPFAM" id="SSF81383">
    <property type="entry name" value="F-box domain"/>
    <property type="match status" value="1"/>
</dbReference>
<feature type="domain" description="F-box" evidence="1">
    <location>
        <begin position="4"/>
        <end position="49"/>
    </location>
</feature>
<gene>
    <name evidence="2" type="ORF">RND71_027550</name>
</gene>
<proteinExistence type="predicted"/>
<dbReference type="EMBL" id="JAVYJV010000015">
    <property type="protein sequence ID" value="KAK4352032.1"/>
    <property type="molecule type" value="Genomic_DNA"/>
</dbReference>
<protein>
    <recommendedName>
        <fullName evidence="1">F-box domain-containing protein</fullName>
    </recommendedName>
</protein>
<dbReference type="InterPro" id="IPR001810">
    <property type="entry name" value="F-box_dom"/>
</dbReference>
<dbReference type="Gene3D" id="1.20.1280.50">
    <property type="match status" value="1"/>
</dbReference>